<keyword evidence="4" id="KW-0966">Cell projection</keyword>
<dbReference type="Gene3D" id="3.30.750.140">
    <property type="match status" value="1"/>
</dbReference>
<dbReference type="CDD" id="cd17470">
    <property type="entry name" value="T3SS_Flik_C"/>
    <property type="match status" value="1"/>
</dbReference>
<keyword evidence="1" id="KW-0175">Coiled coil</keyword>
<dbReference type="InterPro" id="IPR038610">
    <property type="entry name" value="FliK-like_C_sf"/>
</dbReference>
<accession>A0ABR8YQB8</accession>
<evidence type="ECO:0000313" key="5">
    <source>
        <dbReference type="Proteomes" id="UP000627166"/>
    </source>
</evidence>
<name>A0ABR8YQB8_9CLOT</name>
<evidence type="ECO:0000259" key="3">
    <source>
        <dbReference type="Pfam" id="PF02120"/>
    </source>
</evidence>
<sequence>MNSVSSNTLDVLQNQMKTSGYNNSAKSKESKKESKVTKFEKAFQKVSEPLKKKTNSLQDKMVVKEELLKDIDEREDDGLKNILNMILNMLSSIENNENSNAELEGLIENIKNTASSPLDLLKLLIKGEEILSKNFDLKTLVDDNNLFSDNNLANDDHLLKDILLKFISEDKSDENSNLNINKLEKTLTEVMAKLEKLYNSGIVNDNSNRELLRAAYDKGLTEEILSKLADTSKAEVTNANLEIEISKELNGKTIGKKDTIKKEEALLANNTESTFKVKEEKVVIENQNNKNDSNKDLKKNLSSEEKILEKLIGDKEDGKLAKVNQFMNVFNSSKASLEGIKSVDKLLVNKATFSEDIVKSIRFMEVNNIKDLTVKINPKHLGEVIINLTMDQENMKAQLKAVNKDTIALLNANLKDITEKLNENIKIQQVEVSIYNDDTTYFSSNERENSQGFNREQNKSKVVNVSEEAELGKENTAIDDSSLNMLI</sequence>
<dbReference type="InterPro" id="IPR021136">
    <property type="entry name" value="Flagellar_hook_control-like_C"/>
</dbReference>
<dbReference type="RefSeq" id="WP_191739407.1">
    <property type="nucleotide sequence ID" value="NZ_JACSQB010000038.1"/>
</dbReference>
<protein>
    <submittedName>
        <fullName evidence="4">Flagellar hook-length control protein FliK</fullName>
    </submittedName>
</protein>
<feature type="compositionally biased region" description="Basic and acidic residues" evidence="2">
    <location>
        <begin position="26"/>
        <end position="35"/>
    </location>
</feature>
<feature type="domain" description="Flagellar hook-length control protein-like C-terminal" evidence="3">
    <location>
        <begin position="360"/>
        <end position="438"/>
    </location>
</feature>
<feature type="region of interest" description="Disordered" evidence="2">
    <location>
        <begin position="1"/>
        <end position="35"/>
    </location>
</feature>
<reference evidence="4 5" key="1">
    <citation type="submission" date="2020-08" db="EMBL/GenBank/DDBJ databases">
        <title>A Genomic Blueprint of the Chicken Gut Microbiome.</title>
        <authorList>
            <person name="Gilroy R."/>
            <person name="Ravi A."/>
            <person name="Getino M."/>
            <person name="Pursley I."/>
            <person name="Horton D.L."/>
            <person name="Alikhan N.-F."/>
            <person name="Baker D."/>
            <person name="Gharbi K."/>
            <person name="Hall N."/>
            <person name="Watson M."/>
            <person name="Adriaenssens E.M."/>
            <person name="Foster-Nyarko E."/>
            <person name="Jarju S."/>
            <person name="Secka A."/>
            <person name="Antonio M."/>
            <person name="Oren A."/>
            <person name="Chaudhuri R."/>
            <person name="La Ragione R.M."/>
            <person name="Hildebrand F."/>
            <person name="Pallen M.J."/>
        </authorList>
    </citation>
    <scope>NUCLEOTIDE SEQUENCE [LARGE SCALE GENOMIC DNA]</scope>
    <source>
        <strain evidence="4 5">N37</strain>
    </source>
</reference>
<feature type="compositionally biased region" description="Polar residues" evidence="2">
    <location>
        <begin position="1"/>
        <end position="25"/>
    </location>
</feature>
<keyword evidence="4" id="KW-0282">Flagellum</keyword>
<keyword evidence="4" id="KW-0969">Cilium</keyword>
<comment type="caution">
    <text evidence="4">The sequence shown here is derived from an EMBL/GenBank/DDBJ whole genome shotgun (WGS) entry which is preliminary data.</text>
</comment>
<evidence type="ECO:0000256" key="2">
    <source>
        <dbReference type="SAM" id="MobiDB-lite"/>
    </source>
</evidence>
<proteinExistence type="predicted"/>
<gene>
    <name evidence="4" type="ORF">H9637_05165</name>
</gene>
<organism evidence="4 5">
    <name type="scientific">Clostridium faecium</name>
    <dbReference type="NCBI Taxonomy" id="2762223"/>
    <lineage>
        <taxon>Bacteria</taxon>
        <taxon>Bacillati</taxon>
        <taxon>Bacillota</taxon>
        <taxon>Clostridia</taxon>
        <taxon>Eubacteriales</taxon>
        <taxon>Clostridiaceae</taxon>
        <taxon>Clostridium</taxon>
    </lineage>
</organism>
<dbReference type="Proteomes" id="UP000627166">
    <property type="component" value="Unassembled WGS sequence"/>
</dbReference>
<feature type="coiled-coil region" evidence="1">
    <location>
        <begin position="284"/>
        <end position="314"/>
    </location>
</feature>
<keyword evidence="5" id="KW-1185">Reference proteome</keyword>
<evidence type="ECO:0000313" key="4">
    <source>
        <dbReference type="EMBL" id="MBD8046435.1"/>
    </source>
</evidence>
<dbReference type="EMBL" id="JACSQB010000038">
    <property type="protein sequence ID" value="MBD8046435.1"/>
    <property type="molecule type" value="Genomic_DNA"/>
</dbReference>
<evidence type="ECO:0000256" key="1">
    <source>
        <dbReference type="SAM" id="Coils"/>
    </source>
</evidence>
<dbReference type="Pfam" id="PF02120">
    <property type="entry name" value="Flg_hook"/>
    <property type="match status" value="1"/>
</dbReference>